<dbReference type="Proteomes" id="UP000499080">
    <property type="component" value="Unassembled WGS sequence"/>
</dbReference>
<protein>
    <submittedName>
        <fullName evidence="3">Uncharacterized protein</fullName>
    </submittedName>
</protein>
<organism evidence="3 4">
    <name type="scientific">Araneus ventricosus</name>
    <name type="common">Orbweaver spider</name>
    <name type="synonym">Epeira ventricosa</name>
    <dbReference type="NCBI Taxonomy" id="182803"/>
    <lineage>
        <taxon>Eukaryota</taxon>
        <taxon>Metazoa</taxon>
        <taxon>Ecdysozoa</taxon>
        <taxon>Arthropoda</taxon>
        <taxon>Chelicerata</taxon>
        <taxon>Arachnida</taxon>
        <taxon>Araneae</taxon>
        <taxon>Araneomorphae</taxon>
        <taxon>Entelegynae</taxon>
        <taxon>Araneoidea</taxon>
        <taxon>Araneidae</taxon>
        <taxon>Araneus</taxon>
    </lineage>
</organism>
<reference evidence="3 4" key="1">
    <citation type="journal article" date="2019" name="Sci. Rep.">
        <title>Orb-weaving spider Araneus ventricosus genome elucidates the spidroin gene catalogue.</title>
        <authorList>
            <person name="Kono N."/>
            <person name="Nakamura H."/>
            <person name="Ohtoshi R."/>
            <person name="Moran D.A.P."/>
            <person name="Shinohara A."/>
            <person name="Yoshida Y."/>
            <person name="Fujiwara M."/>
            <person name="Mori M."/>
            <person name="Tomita M."/>
            <person name="Arakawa K."/>
        </authorList>
    </citation>
    <scope>NUCLEOTIDE SEQUENCE [LARGE SCALE GENOMIC DNA]</scope>
</reference>
<name>A0A4Y2PG24_ARAVE</name>
<evidence type="ECO:0000313" key="4">
    <source>
        <dbReference type="Proteomes" id="UP000499080"/>
    </source>
</evidence>
<accession>A0A4Y2PG24</accession>
<evidence type="ECO:0000313" key="3">
    <source>
        <dbReference type="EMBL" id="GBN49157.1"/>
    </source>
</evidence>
<comment type="caution">
    <text evidence="3">The sequence shown here is derived from an EMBL/GenBank/DDBJ whole genome shotgun (WGS) entry which is preliminary data.</text>
</comment>
<feature type="region of interest" description="Disordered" evidence="1">
    <location>
        <begin position="1"/>
        <end position="22"/>
    </location>
</feature>
<dbReference type="EMBL" id="BGPR01011010">
    <property type="protein sequence ID" value="GBN49152.1"/>
    <property type="molecule type" value="Genomic_DNA"/>
</dbReference>
<keyword evidence="4" id="KW-1185">Reference proteome</keyword>
<feature type="region of interest" description="Disordered" evidence="1">
    <location>
        <begin position="61"/>
        <end position="94"/>
    </location>
</feature>
<evidence type="ECO:0000313" key="2">
    <source>
        <dbReference type="EMBL" id="GBN49152.1"/>
    </source>
</evidence>
<proteinExistence type="predicted"/>
<evidence type="ECO:0000256" key="1">
    <source>
        <dbReference type="SAM" id="MobiDB-lite"/>
    </source>
</evidence>
<gene>
    <name evidence="2" type="ORF">AVEN_55453_1</name>
    <name evidence="3" type="ORF">AVEN_69411_1</name>
</gene>
<sequence length="94" mass="10527">MPEKMHRLGGKKSQLVDTNPNSATAKINKQIIKEIKSHSLVFQEKKNPVRSRTCLSLPAMKKKDKHRDRLGFSADDTISRLVSSGEHASNESLT</sequence>
<dbReference type="AlphaFoldDB" id="A0A4Y2PG24"/>
<feature type="compositionally biased region" description="Polar residues" evidence="1">
    <location>
        <begin position="80"/>
        <end position="94"/>
    </location>
</feature>
<dbReference type="EMBL" id="BGPR01011011">
    <property type="protein sequence ID" value="GBN49157.1"/>
    <property type="molecule type" value="Genomic_DNA"/>
</dbReference>